<reference evidence="2" key="1">
    <citation type="journal article" date="2023" name="Mol. Phylogenet. Evol.">
        <title>Genome-scale phylogeny and comparative genomics of the fungal order Sordariales.</title>
        <authorList>
            <person name="Hensen N."/>
            <person name="Bonometti L."/>
            <person name="Westerberg I."/>
            <person name="Brannstrom I.O."/>
            <person name="Guillou S."/>
            <person name="Cros-Aarteil S."/>
            <person name="Calhoun S."/>
            <person name="Haridas S."/>
            <person name="Kuo A."/>
            <person name="Mondo S."/>
            <person name="Pangilinan J."/>
            <person name="Riley R."/>
            <person name="LaButti K."/>
            <person name="Andreopoulos B."/>
            <person name="Lipzen A."/>
            <person name="Chen C."/>
            <person name="Yan M."/>
            <person name="Daum C."/>
            <person name="Ng V."/>
            <person name="Clum A."/>
            <person name="Steindorff A."/>
            <person name="Ohm R.A."/>
            <person name="Martin F."/>
            <person name="Silar P."/>
            <person name="Natvig D.O."/>
            <person name="Lalanne C."/>
            <person name="Gautier V."/>
            <person name="Ament-Velasquez S.L."/>
            <person name="Kruys A."/>
            <person name="Hutchinson M.I."/>
            <person name="Powell A.J."/>
            <person name="Barry K."/>
            <person name="Miller A.N."/>
            <person name="Grigoriev I.V."/>
            <person name="Debuchy R."/>
            <person name="Gladieux P."/>
            <person name="Hiltunen Thoren M."/>
            <person name="Johannesson H."/>
        </authorList>
    </citation>
    <scope>NUCLEOTIDE SEQUENCE</scope>
    <source>
        <strain evidence="2">CBS 123565</strain>
    </source>
</reference>
<evidence type="ECO:0000313" key="2">
    <source>
        <dbReference type="EMBL" id="KAK4130664.1"/>
    </source>
</evidence>
<reference evidence="2" key="2">
    <citation type="submission" date="2023-05" db="EMBL/GenBank/DDBJ databases">
        <authorList>
            <consortium name="Lawrence Berkeley National Laboratory"/>
            <person name="Steindorff A."/>
            <person name="Hensen N."/>
            <person name="Bonometti L."/>
            <person name="Westerberg I."/>
            <person name="Brannstrom I.O."/>
            <person name="Guillou S."/>
            <person name="Cros-Aarteil S."/>
            <person name="Calhoun S."/>
            <person name="Haridas S."/>
            <person name="Kuo A."/>
            <person name="Mondo S."/>
            <person name="Pangilinan J."/>
            <person name="Riley R."/>
            <person name="Labutti K."/>
            <person name="Andreopoulos B."/>
            <person name="Lipzen A."/>
            <person name="Chen C."/>
            <person name="Yanf M."/>
            <person name="Daum C."/>
            <person name="Ng V."/>
            <person name="Clum A."/>
            <person name="Ohm R."/>
            <person name="Martin F."/>
            <person name="Silar P."/>
            <person name="Natvig D."/>
            <person name="Lalanne C."/>
            <person name="Gautier V."/>
            <person name="Ament-Velasquez S.L."/>
            <person name="Kruys A."/>
            <person name="Hutchinson M.I."/>
            <person name="Powell A.J."/>
            <person name="Barry K."/>
            <person name="Miller A.N."/>
            <person name="Grigoriev I.V."/>
            <person name="Debuchy R."/>
            <person name="Gladieux P."/>
            <person name="Thoren M.H."/>
            <person name="Johannesson H."/>
        </authorList>
    </citation>
    <scope>NUCLEOTIDE SEQUENCE</scope>
    <source>
        <strain evidence="2">CBS 123565</strain>
    </source>
</reference>
<accession>A0AAN6UDF9</accession>
<name>A0AAN6UDF9_9PEZI</name>
<proteinExistence type="predicted"/>
<comment type="caution">
    <text evidence="2">The sequence shown here is derived from an EMBL/GenBank/DDBJ whole genome shotgun (WGS) entry which is preliminary data.</text>
</comment>
<dbReference type="AlphaFoldDB" id="A0AAN6UDF9"/>
<organism evidence="2 3">
    <name type="scientific">Trichocladium antarcticum</name>
    <dbReference type="NCBI Taxonomy" id="1450529"/>
    <lineage>
        <taxon>Eukaryota</taxon>
        <taxon>Fungi</taxon>
        <taxon>Dikarya</taxon>
        <taxon>Ascomycota</taxon>
        <taxon>Pezizomycotina</taxon>
        <taxon>Sordariomycetes</taxon>
        <taxon>Sordariomycetidae</taxon>
        <taxon>Sordariales</taxon>
        <taxon>Chaetomiaceae</taxon>
        <taxon>Trichocladium</taxon>
    </lineage>
</organism>
<evidence type="ECO:0000256" key="1">
    <source>
        <dbReference type="SAM" id="MobiDB-lite"/>
    </source>
</evidence>
<feature type="region of interest" description="Disordered" evidence="1">
    <location>
        <begin position="1"/>
        <end position="82"/>
    </location>
</feature>
<keyword evidence="3" id="KW-1185">Reference proteome</keyword>
<feature type="compositionally biased region" description="Polar residues" evidence="1">
    <location>
        <begin position="12"/>
        <end position="24"/>
    </location>
</feature>
<dbReference type="EMBL" id="MU853433">
    <property type="protein sequence ID" value="KAK4130664.1"/>
    <property type="molecule type" value="Genomic_DNA"/>
</dbReference>
<evidence type="ECO:0000313" key="3">
    <source>
        <dbReference type="Proteomes" id="UP001304895"/>
    </source>
</evidence>
<sequence>MPAPSSVPPLYSGSSNRQSTPTRHQGQRTTRRCSHAGTAGHGLRLSRRPPLTRNRFVRRSPGLGTNAPCMSEREPGKTVGDRQPMAMVRGAAACFTISTLVGDGQRWRQELHCSLGRPSWNGEHRDAVLLGRTANRARHATSQQISSTDTGGVEMSLFLQPSARPAWKTQAEPLIRECQSPILHCRAQPPSIRPPRSCTWLVVF</sequence>
<dbReference type="Proteomes" id="UP001304895">
    <property type="component" value="Unassembled WGS sequence"/>
</dbReference>
<gene>
    <name evidence="2" type="ORF">BT67DRAFT_212668</name>
</gene>
<protein>
    <submittedName>
        <fullName evidence="2">Uncharacterized protein</fullName>
    </submittedName>
</protein>
<feature type="compositionally biased region" description="Basic and acidic residues" evidence="1">
    <location>
        <begin position="71"/>
        <end position="80"/>
    </location>
</feature>
<feature type="compositionally biased region" description="Basic residues" evidence="1">
    <location>
        <begin position="25"/>
        <end position="34"/>
    </location>
</feature>